<dbReference type="Gene3D" id="3.40.50.2300">
    <property type="match status" value="1"/>
</dbReference>
<dbReference type="Gene3D" id="2.40.50.1020">
    <property type="entry name" value="LytTr DNA-binding domain"/>
    <property type="match status" value="1"/>
</dbReference>
<dbReference type="InterPro" id="IPR011006">
    <property type="entry name" value="CheY-like_superfamily"/>
</dbReference>
<sequence>MYAKITYEDGRKPGYDLIFMDIFLQKENGMEIVRRLRGYDRDVSVVFLTSSPDYAVESYEVWADGYLLKPVSQDKLENLLNRFMEKRYPRLKRSLLMVGGTSGRRIAYDDILYVESQRMNLRIVCSGGEVHRIRKKLDEVQAELTQSRFLRCNQSYIVNMDYITSADTNFTMENGDKIPIKVRERKKIREQYFSYLLKLGWGCVDCDGMVENEKHNAV</sequence>
<dbReference type="RefSeq" id="WP_242956232.1">
    <property type="nucleotide sequence ID" value="NZ_FOIM01000001.1"/>
</dbReference>
<protein>
    <recommendedName>
        <fullName evidence="1">Stage 0 sporulation protein A homolog</fullName>
    </recommendedName>
</protein>
<reference evidence="7" key="1">
    <citation type="submission" date="2016-10" db="EMBL/GenBank/DDBJ databases">
        <authorList>
            <person name="Varghese N."/>
            <person name="Submissions S."/>
        </authorList>
    </citation>
    <scope>NUCLEOTIDE SEQUENCE [LARGE SCALE GENOMIC DNA]</scope>
    <source>
        <strain evidence="7">NLAE-zl-G277</strain>
    </source>
</reference>
<dbReference type="PROSITE" id="PS50110">
    <property type="entry name" value="RESPONSE_REGULATORY"/>
    <property type="match status" value="1"/>
</dbReference>
<dbReference type="InterPro" id="IPR001789">
    <property type="entry name" value="Sig_transdc_resp-reg_receiver"/>
</dbReference>
<evidence type="ECO:0000313" key="6">
    <source>
        <dbReference type="EMBL" id="SET03007.1"/>
    </source>
</evidence>
<dbReference type="AlphaFoldDB" id="A0A1I0BA34"/>
<feature type="domain" description="HTH LytTR-type" evidence="5">
    <location>
        <begin position="106"/>
        <end position="194"/>
    </location>
</feature>
<dbReference type="PROSITE" id="PS50930">
    <property type="entry name" value="HTH_LYTTR"/>
    <property type="match status" value="1"/>
</dbReference>
<name>A0A1I0BA34_9FIRM</name>
<dbReference type="EMBL" id="FOIM01000001">
    <property type="protein sequence ID" value="SET03007.1"/>
    <property type="molecule type" value="Genomic_DNA"/>
</dbReference>
<dbReference type="PANTHER" id="PTHR37299:SF1">
    <property type="entry name" value="STAGE 0 SPORULATION PROTEIN A HOMOLOG"/>
    <property type="match status" value="1"/>
</dbReference>
<dbReference type="STRING" id="460384.SAMN05216313_101395"/>
<evidence type="ECO:0000256" key="1">
    <source>
        <dbReference type="ARBA" id="ARBA00018672"/>
    </source>
</evidence>
<evidence type="ECO:0000256" key="2">
    <source>
        <dbReference type="ARBA" id="ARBA00024867"/>
    </source>
</evidence>
<dbReference type="SMART" id="SM00850">
    <property type="entry name" value="LytTR"/>
    <property type="match status" value="1"/>
</dbReference>
<dbReference type="PANTHER" id="PTHR37299">
    <property type="entry name" value="TRANSCRIPTIONAL REGULATOR-RELATED"/>
    <property type="match status" value="1"/>
</dbReference>
<keyword evidence="7" id="KW-1185">Reference proteome</keyword>
<dbReference type="InterPro" id="IPR007492">
    <property type="entry name" value="LytTR_DNA-bd_dom"/>
</dbReference>
<dbReference type="InterPro" id="IPR046947">
    <property type="entry name" value="LytR-like"/>
</dbReference>
<dbReference type="Pfam" id="PF04397">
    <property type="entry name" value="LytTR"/>
    <property type="match status" value="1"/>
</dbReference>
<comment type="function">
    <text evidence="2">May play the central regulatory role in sporulation. It may be an element of the effector pathway responsible for the activation of sporulation genes in response to nutritional stress. Spo0A may act in concert with spo0H (a sigma factor) to control the expression of some genes that are critical to the sporulation process.</text>
</comment>
<gene>
    <name evidence="6" type="ORF">SAMN05216313_101395</name>
</gene>
<evidence type="ECO:0000259" key="5">
    <source>
        <dbReference type="PROSITE" id="PS50930"/>
    </source>
</evidence>
<dbReference type="GO" id="GO:0000156">
    <property type="term" value="F:phosphorelay response regulator activity"/>
    <property type="evidence" value="ECO:0007669"/>
    <property type="project" value="InterPro"/>
</dbReference>
<accession>A0A1I0BA34</accession>
<dbReference type="Pfam" id="PF00072">
    <property type="entry name" value="Response_reg"/>
    <property type="match status" value="1"/>
</dbReference>
<organism evidence="6 7">
    <name type="scientific">Enterocloster lavalensis</name>
    <dbReference type="NCBI Taxonomy" id="460384"/>
    <lineage>
        <taxon>Bacteria</taxon>
        <taxon>Bacillati</taxon>
        <taxon>Bacillota</taxon>
        <taxon>Clostridia</taxon>
        <taxon>Lachnospirales</taxon>
        <taxon>Lachnospiraceae</taxon>
        <taxon>Enterocloster</taxon>
    </lineage>
</organism>
<dbReference type="SUPFAM" id="SSF52172">
    <property type="entry name" value="CheY-like"/>
    <property type="match status" value="1"/>
</dbReference>
<proteinExistence type="predicted"/>
<feature type="modified residue" description="4-aspartylphosphate" evidence="3">
    <location>
        <position position="21"/>
    </location>
</feature>
<evidence type="ECO:0000313" key="7">
    <source>
        <dbReference type="Proteomes" id="UP000198508"/>
    </source>
</evidence>
<keyword evidence="3" id="KW-0597">Phosphoprotein</keyword>
<dbReference type="Proteomes" id="UP000198508">
    <property type="component" value="Unassembled WGS sequence"/>
</dbReference>
<dbReference type="GO" id="GO:0003677">
    <property type="term" value="F:DNA binding"/>
    <property type="evidence" value="ECO:0007669"/>
    <property type="project" value="InterPro"/>
</dbReference>
<evidence type="ECO:0000259" key="4">
    <source>
        <dbReference type="PROSITE" id="PS50110"/>
    </source>
</evidence>
<feature type="domain" description="Response regulatory" evidence="4">
    <location>
        <begin position="1"/>
        <end position="84"/>
    </location>
</feature>
<evidence type="ECO:0000256" key="3">
    <source>
        <dbReference type="PROSITE-ProRule" id="PRU00169"/>
    </source>
</evidence>